<evidence type="ECO:0000256" key="1">
    <source>
        <dbReference type="SAM" id="MobiDB-lite"/>
    </source>
</evidence>
<evidence type="ECO:0000313" key="2">
    <source>
        <dbReference type="Proteomes" id="UP000887566"/>
    </source>
</evidence>
<name>A0A914WXJ0_9BILA</name>
<proteinExistence type="predicted"/>
<sequence>MKANTKADKYRVGRMETTQGQGFDRSNLIAAVGRRDDHQARSPSRLTQHASRHGRVRTAALSKNILLHHHHVSQHALVLQKTSRSDIKLQTNESTCTATRPRHRSR</sequence>
<reference evidence="3" key="1">
    <citation type="submission" date="2022-11" db="UniProtKB">
        <authorList>
            <consortium name="WormBaseParasite"/>
        </authorList>
    </citation>
    <scope>IDENTIFICATION</scope>
</reference>
<feature type="compositionally biased region" description="Basic and acidic residues" evidence="1">
    <location>
        <begin position="1"/>
        <end position="14"/>
    </location>
</feature>
<keyword evidence="2" id="KW-1185">Reference proteome</keyword>
<accession>A0A914WXJ0</accession>
<feature type="region of interest" description="Disordered" evidence="1">
    <location>
        <begin position="1"/>
        <end position="55"/>
    </location>
</feature>
<dbReference type="AlphaFoldDB" id="A0A914WXJ0"/>
<organism evidence="2 3">
    <name type="scientific">Plectus sambesii</name>
    <dbReference type="NCBI Taxonomy" id="2011161"/>
    <lineage>
        <taxon>Eukaryota</taxon>
        <taxon>Metazoa</taxon>
        <taxon>Ecdysozoa</taxon>
        <taxon>Nematoda</taxon>
        <taxon>Chromadorea</taxon>
        <taxon>Plectida</taxon>
        <taxon>Plectina</taxon>
        <taxon>Plectoidea</taxon>
        <taxon>Plectidae</taxon>
        <taxon>Plectus</taxon>
    </lineage>
</organism>
<protein>
    <submittedName>
        <fullName evidence="3">Uncharacterized protein</fullName>
    </submittedName>
</protein>
<dbReference type="WBParaSite" id="PSAMB.scaffold578size46654.g7098.t1">
    <property type="protein sequence ID" value="PSAMB.scaffold578size46654.g7098.t1"/>
    <property type="gene ID" value="PSAMB.scaffold578size46654.g7098"/>
</dbReference>
<evidence type="ECO:0000313" key="3">
    <source>
        <dbReference type="WBParaSite" id="PSAMB.scaffold578size46654.g7098.t1"/>
    </source>
</evidence>
<dbReference type="Proteomes" id="UP000887566">
    <property type="component" value="Unplaced"/>
</dbReference>